<comment type="caution">
    <text evidence="20">Lacks conserved residue(s) required for the propagation of feature annotation.</text>
</comment>
<evidence type="ECO:0000256" key="16">
    <source>
        <dbReference type="ARBA" id="ARBA00023180"/>
    </source>
</evidence>
<keyword evidence="19" id="KW-0449">Lipoprotein</keyword>
<dbReference type="Pfam" id="PF00530">
    <property type="entry name" value="SRCR"/>
    <property type="match status" value="2"/>
</dbReference>
<dbReference type="InterPro" id="IPR001190">
    <property type="entry name" value="SRCR"/>
</dbReference>
<dbReference type="STRING" id="113540.ENSSFOP00015002025"/>
<dbReference type="GO" id="GO:0030154">
    <property type="term" value="P:cell differentiation"/>
    <property type="evidence" value="ECO:0007669"/>
    <property type="project" value="UniProtKB-KW"/>
</dbReference>
<dbReference type="Gene3D" id="2.60.40.4100">
    <property type="entry name" value="Zona pellucida, ZP-C domain"/>
    <property type="match status" value="1"/>
</dbReference>
<feature type="region of interest" description="Disordered" evidence="22">
    <location>
        <begin position="270"/>
        <end position="341"/>
    </location>
</feature>
<evidence type="ECO:0000256" key="1">
    <source>
        <dbReference type="ARBA" id="ARBA00004303"/>
    </source>
</evidence>
<evidence type="ECO:0000256" key="8">
    <source>
        <dbReference type="ARBA" id="ARBA00022622"/>
    </source>
</evidence>
<dbReference type="PANTHER" id="PTHR47653:SF1">
    <property type="entry name" value="DELETED IN MALIGNANT BRAIN TUMORS 1 PROTEIN"/>
    <property type="match status" value="1"/>
</dbReference>
<dbReference type="FunFam" id="3.10.250.10:FF:000006">
    <property type="entry name" value="neurotrypsin isoform X2"/>
    <property type="match status" value="1"/>
</dbReference>
<evidence type="ECO:0000256" key="13">
    <source>
        <dbReference type="ARBA" id="ARBA00023015"/>
    </source>
</evidence>
<dbReference type="InterPro" id="IPR001881">
    <property type="entry name" value="EGF-like_Ca-bd_dom"/>
</dbReference>
<feature type="non-terminal residue" evidence="26">
    <location>
        <position position="1"/>
    </location>
</feature>
<dbReference type="PROSITE" id="PS51034">
    <property type="entry name" value="ZP_2"/>
    <property type="match status" value="1"/>
</dbReference>
<keyword evidence="6 20" id="KW-0245">EGF-like domain</keyword>
<evidence type="ECO:0000256" key="12">
    <source>
        <dbReference type="ARBA" id="ARBA00022859"/>
    </source>
</evidence>
<evidence type="ECO:0000313" key="26">
    <source>
        <dbReference type="EMBL" id="KPP64552.1"/>
    </source>
</evidence>
<evidence type="ECO:0000259" key="25">
    <source>
        <dbReference type="PROSITE" id="PS51034"/>
    </source>
</evidence>
<evidence type="ECO:0000256" key="7">
    <source>
        <dbReference type="ARBA" id="ARBA00022588"/>
    </source>
</evidence>
<feature type="domain" description="SRCR" evidence="24">
    <location>
        <begin position="762"/>
        <end position="862"/>
    </location>
</feature>
<dbReference type="GO" id="GO:0005576">
    <property type="term" value="C:extracellular region"/>
    <property type="evidence" value="ECO:0007669"/>
    <property type="project" value="UniProtKB-SubCell"/>
</dbReference>
<feature type="disulfide bond" evidence="21">
    <location>
        <begin position="892"/>
        <end position="956"/>
    </location>
</feature>
<evidence type="ECO:0000256" key="5">
    <source>
        <dbReference type="ARBA" id="ARBA00022525"/>
    </source>
</evidence>
<dbReference type="InterPro" id="IPR049883">
    <property type="entry name" value="NOTCH1_EGF-like"/>
</dbReference>
<evidence type="ECO:0000256" key="14">
    <source>
        <dbReference type="ARBA" id="ARBA00023157"/>
    </source>
</evidence>
<dbReference type="InterPro" id="IPR009110">
    <property type="entry name" value="Nuc_rcpt_coact"/>
</dbReference>
<evidence type="ECO:0000256" key="17">
    <source>
        <dbReference type="ARBA" id="ARBA00023242"/>
    </source>
</evidence>
<evidence type="ECO:0000256" key="21">
    <source>
        <dbReference type="PROSITE-ProRule" id="PRU00196"/>
    </source>
</evidence>
<dbReference type="InterPro" id="IPR055355">
    <property type="entry name" value="ZP-C"/>
</dbReference>
<dbReference type="GO" id="GO:0005886">
    <property type="term" value="C:plasma membrane"/>
    <property type="evidence" value="ECO:0007669"/>
    <property type="project" value="UniProtKB-SubCell"/>
</dbReference>
<dbReference type="Gene3D" id="3.10.250.10">
    <property type="entry name" value="SRCR-like domain"/>
    <property type="match status" value="2"/>
</dbReference>
<dbReference type="PROSITE" id="PS50026">
    <property type="entry name" value="EGF_3"/>
    <property type="match status" value="1"/>
</dbReference>
<feature type="domain" description="EGF-like" evidence="23">
    <location>
        <begin position="543"/>
        <end position="581"/>
    </location>
</feature>
<feature type="compositionally biased region" description="Low complexity" evidence="22">
    <location>
        <begin position="330"/>
        <end position="341"/>
    </location>
</feature>
<evidence type="ECO:0000256" key="4">
    <source>
        <dbReference type="ARBA" id="ARBA00022473"/>
    </source>
</evidence>
<dbReference type="PANTHER" id="PTHR47653">
    <property type="entry name" value="PROTEIN BARK BEETLE"/>
    <property type="match status" value="1"/>
</dbReference>
<comment type="caution">
    <text evidence="26">The sequence shown here is derived from an EMBL/GenBank/DDBJ whole genome shotgun (WGS) entry which is preliminary data.</text>
</comment>
<dbReference type="SUPFAM" id="SSF57196">
    <property type="entry name" value="EGF/Laminin"/>
    <property type="match status" value="1"/>
</dbReference>
<keyword evidence="13" id="KW-0805">Transcription regulation</keyword>
<dbReference type="FunFam" id="3.10.250.10:FF:000003">
    <property type="entry name" value="Deleted in malignant brain tumors 1"/>
    <property type="match status" value="1"/>
</dbReference>
<evidence type="ECO:0000256" key="15">
    <source>
        <dbReference type="ARBA" id="ARBA00023163"/>
    </source>
</evidence>
<evidence type="ECO:0000256" key="6">
    <source>
        <dbReference type="ARBA" id="ARBA00022536"/>
    </source>
</evidence>
<evidence type="ECO:0000256" key="20">
    <source>
        <dbReference type="PROSITE-ProRule" id="PRU00076"/>
    </source>
</evidence>
<feature type="compositionally biased region" description="Polar residues" evidence="22">
    <location>
        <begin position="231"/>
        <end position="241"/>
    </location>
</feature>
<feature type="domain" description="SRCR" evidence="24">
    <location>
        <begin position="867"/>
        <end position="967"/>
    </location>
</feature>
<feature type="domain" description="ZP" evidence="25">
    <location>
        <begin position="978"/>
        <end position="1226"/>
    </location>
</feature>
<dbReference type="InterPro" id="IPR057774">
    <property type="entry name" value="D8C_UMOD/GP2/OIT3-like"/>
</dbReference>
<reference evidence="26 27" key="1">
    <citation type="submission" date="2015-08" db="EMBL/GenBank/DDBJ databases">
        <title>The genome of the Asian arowana (Scleropages formosus).</title>
        <authorList>
            <person name="Tan M.H."/>
            <person name="Gan H.M."/>
            <person name="Croft L.J."/>
            <person name="Austin C.M."/>
        </authorList>
    </citation>
    <scope>NUCLEOTIDE SEQUENCE [LARGE SCALE GENOMIC DNA]</scope>
    <source>
        <strain evidence="26">Aro1</strain>
    </source>
</reference>
<evidence type="ECO:0000256" key="19">
    <source>
        <dbReference type="ARBA" id="ARBA00023288"/>
    </source>
</evidence>
<dbReference type="EMBL" id="JARO02006951">
    <property type="protein sequence ID" value="KPP64552.1"/>
    <property type="molecule type" value="Genomic_DNA"/>
</dbReference>
<dbReference type="Pfam" id="PF23283">
    <property type="entry name" value="D8C_UMOD"/>
    <property type="match status" value="1"/>
</dbReference>
<dbReference type="PROSITE" id="PS00682">
    <property type="entry name" value="ZP_1"/>
    <property type="match status" value="1"/>
</dbReference>
<keyword evidence="8" id="KW-0336">GPI-anchor</keyword>
<dbReference type="PROSITE" id="PS00420">
    <property type="entry name" value="SRCR_1"/>
    <property type="match status" value="1"/>
</dbReference>
<evidence type="ECO:0000256" key="9">
    <source>
        <dbReference type="ARBA" id="ARBA00022729"/>
    </source>
</evidence>
<comment type="subcellular location">
    <subcellularLocation>
        <location evidence="1">Apical cell membrane</location>
        <topology evidence="1">Lipid-anchor</topology>
        <topology evidence="1">GPI-anchor</topology>
    </subcellularLocation>
    <subcellularLocation>
        <location evidence="2">Cell projection</location>
    </subcellularLocation>
    <subcellularLocation>
        <location evidence="3">Secreted</location>
    </subcellularLocation>
</comment>
<keyword evidence="15" id="KW-0804">Transcription</keyword>
<dbReference type="CDD" id="cd00054">
    <property type="entry name" value="EGF_CA"/>
    <property type="match status" value="1"/>
</dbReference>
<evidence type="ECO:0000256" key="22">
    <source>
        <dbReference type="SAM" id="MobiDB-lite"/>
    </source>
</evidence>
<feature type="region of interest" description="Disordered" evidence="22">
    <location>
        <begin position="1"/>
        <end position="58"/>
    </location>
</feature>
<dbReference type="PROSITE" id="PS50287">
    <property type="entry name" value="SRCR_2"/>
    <property type="match status" value="2"/>
</dbReference>
<feature type="disulfide bond" evidence="21">
    <location>
        <begin position="787"/>
        <end position="851"/>
    </location>
</feature>
<gene>
    <name evidence="26" type="ORF">Z043_117089</name>
</gene>
<dbReference type="InterPro" id="IPR000742">
    <property type="entry name" value="EGF"/>
</dbReference>
<dbReference type="GO" id="GO:0045217">
    <property type="term" value="P:cell-cell junction maintenance"/>
    <property type="evidence" value="ECO:0007669"/>
    <property type="project" value="TreeGrafter"/>
</dbReference>
<dbReference type="SMART" id="SM00241">
    <property type="entry name" value="ZP"/>
    <property type="match status" value="1"/>
</dbReference>
<feature type="disulfide bond" evidence="21">
    <location>
        <begin position="905"/>
        <end position="966"/>
    </location>
</feature>
<evidence type="ECO:0000256" key="18">
    <source>
        <dbReference type="ARBA" id="ARBA00023273"/>
    </source>
</evidence>
<name>A0A0P7WRL9_SCLFO</name>
<proteinExistence type="predicted"/>
<protein>
    <submittedName>
        <fullName evidence="26">Uromodulin-like</fullName>
    </submittedName>
</protein>
<evidence type="ECO:0000256" key="3">
    <source>
        <dbReference type="ARBA" id="ARBA00004613"/>
    </source>
</evidence>
<keyword evidence="12" id="KW-0391">Immunity</keyword>
<feature type="compositionally biased region" description="Polar residues" evidence="22">
    <location>
        <begin position="7"/>
        <end position="21"/>
    </location>
</feature>
<feature type="disulfide bond" evidence="21">
    <location>
        <begin position="800"/>
        <end position="861"/>
    </location>
</feature>
<keyword evidence="14 21" id="KW-1015">Disulfide bond</keyword>
<dbReference type="Gene3D" id="2.60.40.3210">
    <property type="entry name" value="Zona pellucida, ZP-N domain"/>
    <property type="match status" value="1"/>
</dbReference>
<dbReference type="SUPFAM" id="SSF69125">
    <property type="entry name" value="Nuclear receptor coactivator interlocking domain"/>
    <property type="match status" value="1"/>
</dbReference>
<dbReference type="Gene3D" id="2.10.25.10">
    <property type="entry name" value="Laminin"/>
    <property type="match status" value="1"/>
</dbReference>
<feature type="compositionally biased region" description="Basic and acidic residues" evidence="22">
    <location>
        <begin position="243"/>
        <end position="254"/>
    </location>
</feature>
<sequence>TKMKTPDSPTTSFISMKSYQSIDHPPMFSDGKVPSTPSKQAERPASPVPNSPLMDSSDSSDWNNWFNYEILLSDLRNQGPCSPAASYLSMRTAESVKFSPNVNGGNFLSGRRTKTQGPGSPEYNCLSVDSNKSSELDILFSDEDIPSVSSVCKQPGCEQTGSLLQQREDTSDNLGYKCTSKRRTVGRDSGAVPKLQKYLLEVSGDPEERKTTEIDTNCASMPDFVVCNMQSQHSHPNQSTPEPKPEVCDDKQDFKSGGLKTDTKMELLASAQPPTPNAGVLSPSYPATPLTSQLPAPASQGKPQGPHASPLPQPTQPSPLQQQLPPPPQQQQQPPLAAQQQQVLRILKSNSQYMVAFIKQSTAKYQASQPVPQQQGASWGMQGVVPPMQGRPVQRLGIPPQGPQQGMPQPMGVLVSQDPRGPLINPGHLNPQLQEIYRQQLLWQQQQLALQGGGGANLGQIPPMGQMGVTVTSCEACHKDATCHTSPVVSDNAVSAVSVTHTCSCVQGFVGNGLSCYNRSSCSGDSLCCGPGYRWSAEQGCVDADECSVPDGVCPQGTVCENTPGSYRCLQSQPSNGTRAEARSQAVFCEGVLCQLGEDCISIDGGPSRCLDPCLHYTALDDAWRSTDFDAVSGPRMCDSQRNWHGWYRLFLNNASVQMPERCVEKYKCGTDAPVWLTAPHPTTGDGVVEYGVCGSWTQGCCHFALSPILVKACLGNYYVYKFVSTAAYINTTVCGTCREGERCVSEDKIRWRCEMAASAPIRLVNSNTSCSGRVEVYHDGQWGTVCDDLWDMNDAQVVCSQLGCGKALSAPYAAYFGQGTGPIWMDDVGCSGNESSLAQCPHRGFGVHNCGHHEDAGVVCSGQLQVRLTNGQDSCSGRVEVYHDGQWGTVCDDLWDMNDAQVVCSQLGCGKALSAPYAAYFGQGTGPIWMDDVGCSGNESSLAQCPHRGFGVHNCGHHEDAGVVCSGLPNYLTPQLECGQSFIEVTIYRQPLETSGWNASSAHLADPECGPEKKGSVTVWFQMKRKEGSCGTMLRTNSTHAVYANSLFIYPLRGWNSSSLPMSFPFSCIFPLDVQASLDVAIEPYIMENMGIQRTGPRANATMVLYRTANFTDPYSPGLVVLPLGSALYVGVSVKELDTDRFVVVLEDCYATPSASPDDPVRYFLIQNRCPSDRQAVTIVESGVSLQARFSALLFMFQEPNIYLHCSLTECDQRESSCAQVSTVQSCYTCTE</sequence>
<accession>A0A0P7WRL9</accession>
<evidence type="ECO:0000256" key="10">
    <source>
        <dbReference type="ARBA" id="ARBA00022737"/>
    </source>
</evidence>
<dbReference type="SMART" id="SM00202">
    <property type="entry name" value="SR"/>
    <property type="match status" value="2"/>
</dbReference>
<keyword evidence="18" id="KW-0966">Cell projection</keyword>
<evidence type="ECO:0000313" key="27">
    <source>
        <dbReference type="Proteomes" id="UP000034805"/>
    </source>
</evidence>
<dbReference type="PRINTS" id="PR00258">
    <property type="entry name" value="SPERACTRCPTR"/>
</dbReference>
<keyword evidence="5" id="KW-0964">Secreted</keyword>
<dbReference type="InterPro" id="IPR017977">
    <property type="entry name" value="ZP_dom_CS"/>
</dbReference>
<keyword evidence="10" id="KW-0677">Repeat</keyword>
<feature type="region of interest" description="Disordered" evidence="22">
    <location>
        <begin position="231"/>
        <end position="258"/>
    </location>
</feature>
<feature type="disulfide bond" evidence="21">
    <location>
        <begin position="936"/>
        <end position="946"/>
    </location>
</feature>
<dbReference type="GO" id="GO:0042995">
    <property type="term" value="C:cell projection"/>
    <property type="evidence" value="ECO:0007669"/>
    <property type="project" value="UniProtKB-SubCell"/>
</dbReference>
<dbReference type="InterPro" id="IPR053243">
    <property type="entry name" value="SJ_maturation_regulator"/>
</dbReference>
<keyword evidence="7" id="KW-0399">Innate immunity</keyword>
<dbReference type="SMART" id="SM00179">
    <property type="entry name" value="EGF_CA"/>
    <property type="match status" value="1"/>
</dbReference>
<dbReference type="GO" id="GO:0098552">
    <property type="term" value="C:side of membrane"/>
    <property type="evidence" value="ECO:0007669"/>
    <property type="project" value="UniProtKB-KW"/>
</dbReference>
<keyword evidence="16" id="KW-0325">Glycoprotein</keyword>
<dbReference type="InterPro" id="IPR018097">
    <property type="entry name" value="EGF_Ca-bd_CS"/>
</dbReference>
<feature type="disulfide bond" evidence="21">
    <location>
        <begin position="831"/>
        <end position="841"/>
    </location>
</feature>
<dbReference type="GO" id="GO:0005509">
    <property type="term" value="F:calcium ion binding"/>
    <property type="evidence" value="ECO:0007669"/>
    <property type="project" value="InterPro"/>
</dbReference>
<dbReference type="Pfam" id="PF00100">
    <property type="entry name" value="Zona_pellucida"/>
    <property type="match status" value="1"/>
</dbReference>
<keyword evidence="8" id="KW-0472">Membrane</keyword>
<evidence type="ECO:0000256" key="2">
    <source>
        <dbReference type="ARBA" id="ARBA00004316"/>
    </source>
</evidence>
<dbReference type="SUPFAM" id="SSF56487">
    <property type="entry name" value="SRCR-like"/>
    <property type="match status" value="2"/>
</dbReference>
<evidence type="ECO:0000256" key="11">
    <source>
        <dbReference type="ARBA" id="ARBA00022782"/>
    </source>
</evidence>
<dbReference type="InterPro" id="IPR042235">
    <property type="entry name" value="ZP-C_dom"/>
</dbReference>
<organism evidence="26 27">
    <name type="scientific">Scleropages formosus</name>
    <name type="common">Asian bonytongue</name>
    <name type="synonym">Osteoglossum formosum</name>
    <dbReference type="NCBI Taxonomy" id="113540"/>
    <lineage>
        <taxon>Eukaryota</taxon>
        <taxon>Metazoa</taxon>
        <taxon>Chordata</taxon>
        <taxon>Craniata</taxon>
        <taxon>Vertebrata</taxon>
        <taxon>Euteleostomi</taxon>
        <taxon>Actinopterygii</taxon>
        <taxon>Neopterygii</taxon>
        <taxon>Teleostei</taxon>
        <taxon>Osteoglossocephala</taxon>
        <taxon>Osteoglossomorpha</taxon>
        <taxon>Osteoglossiformes</taxon>
        <taxon>Osteoglossidae</taxon>
        <taxon>Scleropages</taxon>
    </lineage>
</organism>
<dbReference type="PROSITE" id="PS01187">
    <property type="entry name" value="EGF_CA"/>
    <property type="match status" value="1"/>
</dbReference>
<keyword evidence="4" id="KW-0217">Developmental protein</keyword>
<keyword evidence="11" id="KW-0221">Differentiation</keyword>
<evidence type="ECO:0000259" key="23">
    <source>
        <dbReference type="PROSITE" id="PS50026"/>
    </source>
</evidence>
<dbReference type="Pfam" id="PF07645">
    <property type="entry name" value="EGF_CA"/>
    <property type="match status" value="1"/>
</dbReference>
<dbReference type="Proteomes" id="UP000034805">
    <property type="component" value="Unassembled WGS sequence"/>
</dbReference>
<keyword evidence="9" id="KW-0732">Signal</keyword>
<keyword evidence="17" id="KW-0539">Nucleus</keyword>
<dbReference type="AlphaFoldDB" id="A0A0P7WRL9"/>
<dbReference type="InterPro" id="IPR036772">
    <property type="entry name" value="SRCR-like_dom_sf"/>
</dbReference>
<evidence type="ECO:0000259" key="24">
    <source>
        <dbReference type="PROSITE" id="PS50287"/>
    </source>
</evidence>
<dbReference type="InterPro" id="IPR001507">
    <property type="entry name" value="ZP_dom"/>
</dbReference>